<proteinExistence type="inferred from homology"/>
<protein>
    <recommendedName>
        <fullName evidence="3">PPE domain-containing protein</fullName>
    </recommendedName>
</protein>
<feature type="compositionally biased region" description="Gly residues" evidence="2">
    <location>
        <begin position="243"/>
        <end position="296"/>
    </location>
</feature>
<evidence type="ECO:0000256" key="1">
    <source>
        <dbReference type="ARBA" id="ARBA00010652"/>
    </source>
</evidence>
<name>A0ABN2T049_9PSEU</name>
<reference evidence="4 5" key="1">
    <citation type="journal article" date="2019" name="Int. J. Syst. Evol. Microbiol.">
        <title>The Global Catalogue of Microorganisms (GCM) 10K type strain sequencing project: providing services to taxonomists for standard genome sequencing and annotation.</title>
        <authorList>
            <consortium name="The Broad Institute Genomics Platform"/>
            <consortium name="The Broad Institute Genome Sequencing Center for Infectious Disease"/>
            <person name="Wu L."/>
            <person name="Ma J."/>
        </authorList>
    </citation>
    <scope>NUCLEOTIDE SEQUENCE [LARGE SCALE GENOMIC DNA]</scope>
    <source>
        <strain evidence="4 5">JCM 14545</strain>
    </source>
</reference>
<dbReference type="Pfam" id="PF00823">
    <property type="entry name" value="PPE"/>
    <property type="match status" value="1"/>
</dbReference>
<evidence type="ECO:0000313" key="4">
    <source>
        <dbReference type="EMBL" id="GAA1995245.1"/>
    </source>
</evidence>
<feature type="region of interest" description="Disordered" evidence="2">
    <location>
        <begin position="215"/>
        <end position="326"/>
    </location>
</feature>
<feature type="region of interest" description="Disordered" evidence="2">
    <location>
        <begin position="340"/>
        <end position="423"/>
    </location>
</feature>
<feature type="compositionally biased region" description="Gly residues" evidence="2">
    <location>
        <begin position="353"/>
        <end position="366"/>
    </location>
</feature>
<comment type="similarity">
    <text evidence="1">Belongs to the mycobacterial PPE family.</text>
</comment>
<dbReference type="Gene3D" id="1.20.1260.20">
    <property type="entry name" value="PPE superfamily"/>
    <property type="match status" value="1"/>
</dbReference>
<keyword evidence="5" id="KW-1185">Reference proteome</keyword>
<dbReference type="EMBL" id="BAAANN010000098">
    <property type="protein sequence ID" value="GAA1995245.1"/>
    <property type="molecule type" value="Genomic_DNA"/>
</dbReference>
<organism evidence="4 5">
    <name type="scientific">Amycolatopsis minnesotensis</name>
    <dbReference type="NCBI Taxonomy" id="337894"/>
    <lineage>
        <taxon>Bacteria</taxon>
        <taxon>Bacillati</taxon>
        <taxon>Actinomycetota</taxon>
        <taxon>Actinomycetes</taxon>
        <taxon>Pseudonocardiales</taxon>
        <taxon>Pseudonocardiaceae</taxon>
        <taxon>Amycolatopsis</taxon>
    </lineage>
</organism>
<evidence type="ECO:0000313" key="5">
    <source>
        <dbReference type="Proteomes" id="UP001501116"/>
    </source>
</evidence>
<dbReference type="InterPro" id="IPR000030">
    <property type="entry name" value="PPE_dom"/>
</dbReference>
<dbReference type="SUPFAM" id="SSF140459">
    <property type="entry name" value="PE/PPE dimer-like"/>
    <property type="match status" value="1"/>
</dbReference>
<feature type="compositionally biased region" description="Gly residues" evidence="2">
    <location>
        <begin position="221"/>
        <end position="231"/>
    </location>
</feature>
<evidence type="ECO:0000256" key="2">
    <source>
        <dbReference type="SAM" id="MobiDB-lite"/>
    </source>
</evidence>
<dbReference type="InterPro" id="IPR038332">
    <property type="entry name" value="PPE_sf"/>
</dbReference>
<gene>
    <name evidence="4" type="ORF">GCM10009754_88130</name>
</gene>
<feature type="domain" description="PPE" evidence="3">
    <location>
        <begin position="60"/>
        <end position="145"/>
    </location>
</feature>
<comment type="caution">
    <text evidence="4">The sequence shown here is derived from an EMBL/GenBank/DDBJ whole genome shotgun (WGS) entry which is preliminary data.</text>
</comment>
<accession>A0ABN2T049</accession>
<dbReference type="Proteomes" id="UP001501116">
    <property type="component" value="Unassembled WGS sequence"/>
</dbReference>
<sequence length="457" mass="44690">MFPFDQLGEVARGVAHGLGEVARGFGDMLGEGLRLSTMAGVPIQAAPLPEVVEKLRNGRSQEWHDGAVAARGLADEHHQVSDDVNRLLTRLRASWTGRSAEAADARIDKFRAVASSAAERFGANASNLETTAGGFDHAQRNLEPMPPMPPEKNFWDTLVPWKTDVESQIDAYNATASRNLERYNTYASAAQASKSGLSGDYGVLGAYGGRDFAVAPPPTGPGGLGSHGGHGPVVKHPHEPGHAPGGSAGPGGPAGPGGGPVVVPGGGPGIGGGVVPPSGSSGGAMTGGGHDSGGGTSSASYVSPETAVGGSTAVPPGSGVSGSTINIGTGAGSGSGTGSGFGAGMIASPGSPVPGGGLGGATGGKPGEGRMTGAAPRSGGVPSEAGGVSARGGAGTRGVSGMGGLAPGGRGKEDDREHKRKYGVPEVDESVAEVDEATGKLIDPVTGLPVVPPTIGG</sequence>
<evidence type="ECO:0000259" key="3">
    <source>
        <dbReference type="Pfam" id="PF00823"/>
    </source>
</evidence>
<feature type="compositionally biased region" description="Gly residues" evidence="2">
    <location>
        <begin position="389"/>
        <end position="409"/>
    </location>
</feature>